<dbReference type="SUPFAM" id="SSF54909">
    <property type="entry name" value="Dimeric alpha+beta barrel"/>
    <property type="match status" value="1"/>
</dbReference>
<dbReference type="SMART" id="SM00344">
    <property type="entry name" value="HTH_ASNC"/>
    <property type="match status" value="1"/>
</dbReference>
<dbReference type="Proteomes" id="UP000664654">
    <property type="component" value="Unassembled WGS sequence"/>
</dbReference>
<proteinExistence type="predicted"/>
<dbReference type="RefSeq" id="WP_206573803.1">
    <property type="nucleotide sequence ID" value="NZ_JAFKCV010000005.1"/>
</dbReference>
<evidence type="ECO:0000313" key="6">
    <source>
        <dbReference type="Proteomes" id="UP000664654"/>
    </source>
</evidence>
<dbReference type="EMBL" id="JAFKCV010000005">
    <property type="protein sequence ID" value="MBN7825686.1"/>
    <property type="molecule type" value="Genomic_DNA"/>
</dbReference>
<accession>A0A939DPR1</accession>
<dbReference type="InterPro" id="IPR000485">
    <property type="entry name" value="AsnC-type_HTH_dom"/>
</dbReference>
<comment type="caution">
    <text evidence="5">The sequence shown here is derived from an EMBL/GenBank/DDBJ whole genome shotgun (WGS) entry which is preliminary data.</text>
</comment>
<dbReference type="PROSITE" id="PS50956">
    <property type="entry name" value="HTH_ASNC_2"/>
    <property type="match status" value="1"/>
</dbReference>
<evidence type="ECO:0000259" key="4">
    <source>
        <dbReference type="PROSITE" id="PS50956"/>
    </source>
</evidence>
<organism evidence="5 6">
    <name type="scientific">Bowmanella dokdonensis</name>
    <dbReference type="NCBI Taxonomy" id="751969"/>
    <lineage>
        <taxon>Bacteria</taxon>
        <taxon>Pseudomonadati</taxon>
        <taxon>Pseudomonadota</taxon>
        <taxon>Gammaproteobacteria</taxon>
        <taxon>Alteromonadales</taxon>
        <taxon>Alteromonadaceae</taxon>
        <taxon>Bowmanella</taxon>
    </lineage>
</organism>
<feature type="domain" description="HTH asnC-type" evidence="4">
    <location>
        <begin position="3"/>
        <end position="64"/>
    </location>
</feature>
<dbReference type="InterPro" id="IPR036388">
    <property type="entry name" value="WH-like_DNA-bd_sf"/>
</dbReference>
<keyword evidence="6" id="KW-1185">Reference proteome</keyword>
<keyword evidence="1" id="KW-0805">Transcription regulation</keyword>
<evidence type="ECO:0000256" key="1">
    <source>
        <dbReference type="ARBA" id="ARBA00023015"/>
    </source>
</evidence>
<dbReference type="Gene3D" id="1.10.10.10">
    <property type="entry name" value="Winged helix-like DNA-binding domain superfamily/Winged helix DNA-binding domain"/>
    <property type="match status" value="1"/>
</dbReference>
<dbReference type="AlphaFoldDB" id="A0A939DPR1"/>
<dbReference type="GO" id="GO:0006355">
    <property type="term" value="P:regulation of DNA-templated transcription"/>
    <property type="evidence" value="ECO:0007669"/>
    <property type="project" value="UniProtKB-ARBA"/>
</dbReference>
<dbReference type="SUPFAM" id="SSF46785">
    <property type="entry name" value="Winged helix' DNA-binding domain"/>
    <property type="match status" value="1"/>
</dbReference>
<dbReference type="Pfam" id="PF01037">
    <property type="entry name" value="AsnC_trans_reg"/>
    <property type="match status" value="1"/>
</dbReference>
<dbReference type="InterPro" id="IPR036390">
    <property type="entry name" value="WH_DNA-bd_sf"/>
</dbReference>
<dbReference type="InterPro" id="IPR019887">
    <property type="entry name" value="Tscrpt_reg_AsnC/Lrp_C"/>
</dbReference>
<dbReference type="CDD" id="cd00090">
    <property type="entry name" value="HTH_ARSR"/>
    <property type="match status" value="1"/>
</dbReference>
<dbReference type="Gene3D" id="3.30.70.920">
    <property type="match status" value="1"/>
</dbReference>
<dbReference type="GO" id="GO:0005829">
    <property type="term" value="C:cytosol"/>
    <property type="evidence" value="ECO:0007669"/>
    <property type="project" value="TreeGrafter"/>
</dbReference>
<evidence type="ECO:0000313" key="5">
    <source>
        <dbReference type="EMBL" id="MBN7825686.1"/>
    </source>
</evidence>
<dbReference type="GO" id="GO:0043565">
    <property type="term" value="F:sequence-specific DNA binding"/>
    <property type="evidence" value="ECO:0007669"/>
    <property type="project" value="InterPro"/>
</dbReference>
<dbReference type="PANTHER" id="PTHR30154:SF34">
    <property type="entry name" value="TRANSCRIPTIONAL REGULATOR AZLB"/>
    <property type="match status" value="1"/>
</dbReference>
<reference evidence="5" key="1">
    <citation type="submission" date="2021-03" db="EMBL/GenBank/DDBJ databases">
        <title>novel species isolated from a fishpond in China.</title>
        <authorList>
            <person name="Lu H."/>
            <person name="Cai Z."/>
        </authorList>
    </citation>
    <scope>NUCLEOTIDE SEQUENCE</scope>
    <source>
        <strain evidence="5">JCM 30855</strain>
    </source>
</reference>
<dbReference type="Pfam" id="PF13404">
    <property type="entry name" value="HTH_AsnC-type"/>
    <property type="match status" value="1"/>
</dbReference>
<dbReference type="PRINTS" id="PR00033">
    <property type="entry name" value="HTHASNC"/>
</dbReference>
<keyword evidence="3" id="KW-0804">Transcription</keyword>
<dbReference type="InterPro" id="IPR011991">
    <property type="entry name" value="ArsR-like_HTH"/>
</dbReference>
<dbReference type="GO" id="GO:0043200">
    <property type="term" value="P:response to amino acid"/>
    <property type="evidence" value="ECO:0007669"/>
    <property type="project" value="TreeGrafter"/>
</dbReference>
<sequence length="153" mass="17409">MELDRFDRQLLHLVQQDSAQTAERLAEQVPLSPSAIQRRLKKLRENGVILRDTAIVDPAAAGRPTLYLVSLEVETERPELQKPLHQWLAAEECIQQAFYVTGQADYRLIVSAPDTQTFDAIMERLVRDNPHVKRFSTNVALKIIKQSLALPLL</sequence>
<evidence type="ECO:0000256" key="2">
    <source>
        <dbReference type="ARBA" id="ARBA00023125"/>
    </source>
</evidence>
<gene>
    <name evidence="5" type="ORF">J0A66_10670</name>
</gene>
<evidence type="ECO:0000256" key="3">
    <source>
        <dbReference type="ARBA" id="ARBA00023163"/>
    </source>
</evidence>
<dbReference type="PANTHER" id="PTHR30154">
    <property type="entry name" value="LEUCINE-RESPONSIVE REGULATORY PROTEIN"/>
    <property type="match status" value="1"/>
</dbReference>
<protein>
    <submittedName>
        <fullName evidence="5">Lrp/AsnC family transcriptional regulator</fullName>
    </submittedName>
</protein>
<dbReference type="InterPro" id="IPR019888">
    <property type="entry name" value="Tscrpt_reg_AsnC-like"/>
</dbReference>
<keyword evidence="2" id="KW-0238">DNA-binding</keyword>
<dbReference type="InterPro" id="IPR011008">
    <property type="entry name" value="Dimeric_a/b-barrel"/>
</dbReference>
<name>A0A939DPR1_9ALTE</name>